<comment type="caution">
    <text evidence="1">The sequence shown here is derived from an EMBL/GenBank/DDBJ whole genome shotgun (WGS) entry which is preliminary data.</text>
</comment>
<accession>A0A0F9F5H0</accession>
<reference evidence="1" key="1">
    <citation type="journal article" date="2015" name="Nature">
        <title>Complex archaea that bridge the gap between prokaryotes and eukaryotes.</title>
        <authorList>
            <person name="Spang A."/>
            <person name="Saw J.H."/>
            <person name="Jorgensen S.L."/>
            <person name="Zaremba-Niedzwiedzka K."/>
            <person name="Martijn J."/>
            <person name="Lind A.E."/>
            <person name="van Eijk R."/>
            <person name="Schleper C."/>
            <person name="Guy L."/>
            <person name="Ettema T.J."/>
        </authorList>
    </citation>
    <scope>NUCLEOTIDE SEQUENCE</scope>
</reference>
<proteinExistence type="predicted"/>
<sequence length="408" mass="43703">MTLNYRETSEYFSDSPIIDAFGHLRVSNPTTLFDSQFEYNALPLLWETVLVAGGTATHLPNESAIRLRVTTVSGDKVTRQSRQYVRYQPGKSQFIVMTGVIGAAKANVSRCIGYFDDENGFYFHQNDTSIGVVHREFTSGAVVNHRFAQSDWNLDTMDGNGPSGITLDFTMSQLFTIDLEWLGVGRLRYGFNIAGKIVYCHEINHANDLTTSHTTTANLPLRYEITNTGTAASNSDLLQICQTVISEGGFSDERGQIGSASNGITAISVTTRRPVLSIRPKATFNSIVNRAEVIPLGVSVFTGGQNVFWELVYDGTLTGASYASTNANSIVERDIAATAISGGLVVASGFVAAGGAGGKGGGESANITSKLLLGSNIAGDVFTPLSLVATSFTGTGTVHGELSWKELY</sequence>
<evidence type="ECO:0000313" key="1">
    <source>
        <dbReference type="EMBL" id="KKL81684.1"/>
    </source>
</evidence>
<protein>
    <submittedName>
        <fullName evidence="1">Uncharacterized protein</fullName>
    </submittedName>
</protein>
<organism evidence="1">
    <name type="scientific">marine sediment metagenome</name>
    <dbReference type="NCBI Taxonomy" id="412755"/>
    <lineage>
        <taxon>unclassified sequences</taxon>
        <taxon>metagenomes</taxon>
        <taxon>ecological metagenomes</taxon>
    </lineage>
</organism>
<dbReference type="AlphaFoldDB" id="A0A0F9F5H0"/>
<gene>
    <name evidence="1" type="ORF">LCGC14_1992310</name>
</gene>
<name>A0A0F9F5H0_9ZZZZ</name>
<dbReference type="EMBL" id="LAZR01022492">
    <property type="protein sequence ID" value="KKL81684.1"/>
    <property type="molecule type" value="Genomic_DNA"/>
</dbReference>